<feature type="transmembrane region" description="Helical" evidence="1">
    <location>
        <begin position="12"/>
        <end position="31"/>
    </location>
</feature>
<name>A0A0N9W282_PSEFL</name>
<evidence type="ECO:0008006" key="4">
    <source>
        <dbReference type="Google" id="ProtNLM"/>
    </source>
</evidence>
<evidence type="ECO:0000256" key="1">
    <source>
        <dbReference type="SAM" id="Phobius"/>
    </source>
</evidence>
<organism evidence="2 3">
    <name type="scientific">Pseudomonas fluorescens</name>
    <dbReference type="NCBI Taxonomy" id="294"/>
    <lineage>
        <taxon>Bacteria</taxon>
        <taxon>Pseudomonadati</taxon>
        <taxon>Pseudomonadota</taxon>
        <taxon>Gammaproteobacteria</taxon>
        <taxon>Pseudomonadales</taxon>
        <taxon>Pseudomonadaceae</taxon>
        <taxon>Pseudomonas</taxon>
    </lineage>
</organism>
<keyword evidence="1" id="KW-0472">Membrane</keyword>
<dbReference type="OrthoDB" id="9122612at2"/>
<gene>
    <name evidence="2" type="ORF">AO356_00840</name>
</gene>
<accession>A0A0N9W282</accession>
<dbReference type="RefSeq" id="WP_060738169.1">
    <property type="nucleotide sequence ID" value="NZ_CP012831.1"/>
</dbReference>
<reference evidence="2 3" key="2">
    <citation type="journal article" date="2018" name="Nature">
        <title>Mutant phenotypes for thousands of bacterial genes of unknown function.</title>
        <authorList>
            <person name="Price M.N."/>
            <person name="Wetmore K.M."/>
            <person name="Waters R.J."/>
            <person name="Callaghan M."/>
            <person name="Ray J."/>
            <person name="Liu H."/>
            <person name="Kuehl J.V."/>
            <person name="Melnyk R.A."/>
            <person name="Lamson J.S."/>
            <person name="Suh Y."/>
            <person name="Carlson H.K."/>
            <person name="Esquivel Z."/>
            <person name="Sadeeshkumar H."/>
            <person name="Chakraborty R."/>
            <person name="Zane G.M."/>
            <person name="Rubin B.E."/>
            <person name="Wall J.D."/>
            <person name="Visel A."/>
            <person name="Bristow J."/>
            <person name="Blow M.J."/>
            <person name="Arkin A.P."/>
            <person name="Deutschbauer A.M."/>
        </authorList>
    </citation>
    <scope>NUCLEOTIDE SEQUENCE [LARGE SCALE GENOMIC DNA]</scope>
    <source>
        <strain evidence="2 3">FW300-N2C3</strain>
    </source>
</reference>
<evidence type="ECO:0000313" key="3">
    <source>
        <dbReference type="Proteomes" id="UP000059425"/>
    </source>
</evidence>
<sequence>MSAVKPLHRVQYWFVFALILKIFCAGISLYINDPKWFGFWVPLTIMLAYWLVGYRVRKLYDVKLTLAKFADSVYYLGFLFTVGSIIICLFDIQSIGEDLSNMAMRFAAAMVSTAIGMVARTLHVGFKHDQEDAISSVEERAITAAENLTLMFDDTFQKLTVFRDEVVATTKETVTGAKDQIEALSKHSMGAMDAYFTNATQRSNEAFDAMLKDARAASDNLLSTINGLSEKSEKTLERMEAHALDFGKKAEARLDHTLFPENLFANKLNPSIAVLAETTDGVNTGITTLAEDIKSAAKAVGTAIRGLNTKTQTLEETLTAVGSIVESQQRLMDAMNSQGASLVGGIERVQKEFLDTLDDYQNDFEQELKENRAVIAQIVEKLDGLHTRLERDDSVAVLSQEMGEAFRAAGEASFRANEALSESIKSTLMPFIQAINESNETHKDLASQVIQRNSAIDTAHAHLDELVRKIDHVNQIEIRQPAVNEPLIASEASSVALLPSDRMSSDVRPA</sequence>
<keyword evidence="1" id="KW-1133">Transmembrane helix</keyword>
<evidence type="ECO:0000313" key="2">
    <source>
        <dbReference type="EMBL" id="ALI05383.1"/>
    </source>
</evidence>
<keyword evidence="1" id="KW-0812">Transmembrane</keyword>
<feature type="transmembrane region" description="Helical" evidence="1">
    <location>
        <begin position="73"/>
        <end position="96"/>
    </location>
</feature>
<protein>
    <recommendedName>
        <fullName evidence="4">MotA/TolQ/ExbB proton channel domain-containing protein</fullName>
    </recommendedName>
</protein>
<dbReference type="AlphaFoldDB" id="A0A0N9W282"/>
<dbReference type="EMBL" id="CP012831">
    <property type="protein sequence ID" value="ALI05383.1"/>
    <property type="molecule type" value="Genomic_DNA"/>
</dbReference>
<feature type="transmembrane region" description="Helical" evidence="1">
    <location>
        <begin position="37"/>
        <end position="52"/>
    </location>
</feature>
<reference evidence="3" key="1">
    <citation type="submission" date="2015-09" db="EMBL/GenBank/DDBJ databases">
        <title>Whole genome sequence of Pseudomonas fluorescens FW300-N2C3.</title>
        <authorList>
            <person name="Ray J."/>
            <person name="Melnyk R."/>
            <person name="Deutschbauer A."/>
        </authorList>
    </citation>
    <scope>NUCLEOTIDE SEQUENCE [LARGE SCALE GENOMIC DNA]</scope>
    <source>
        <strain evidence="3">FW300-N2C3</strain>
    </source>
</reference>
<proteinExistence type="predicted"/>
<dbReference type="Proteomes" id="UP000059425">
    <property type="component" value="Chromosome"/>
</dbReference>